<dbReference type="Pfam" id="PF01370">
    <property type="entry name" value="Epimerase"/>
    <property type="match status" value="1"/>
</dbReference>
<evidence type="ECO:0000256" key="6">
    <source>
        <dbReference type="ARBA" id="ARBA00018569"/>
    </source>
</evidence>
<name>A0A330HDM2_9HYPH</name>
<dbReference type="NCBIfam" id="TIGR01179">
    <property type="entry name" value="galE"/>
    <property type="match status" value="1"/>
</dbReference>
<dbReference type="SUPFAM" id="SSF51735">
    <property type="entry name" value="NAD(P)-binding Rossmann-fold domains"/>
    <property type="match status" value="1"/>
</dbReference>
<dbReference type="InterPro" id="IPR036291">
    <property type="entry name" value="NAD(P)-bd_dom_sf"/>
</dbReference>
<evidence type="ECO:0000256" key="11">
    <source>
        <dbReference type="SAM" id="MobiDB-lite"/>
    </source>
</evidence>
<dbReference type="InterPro" id="IPR005886">
    <property type="entry name" value="UDP_G4E"/>
</dbReference>
<evidence type="ECO:0000256" key="5">
    <source>
        <dbReference type="ARBA" id="ARBA00013189"/>
    </source>
</evidence>
<feature type="domain" description="NAD-dependent epimerase/dehydratase" evidence="12">
    <location>
        <begin position="6"/>
        <end position="254"/>
    </location>
</feature>
<comment type="similarity">
    <text evidence="4 10">Belongs to the NAD(P)-dependent epimerase/dehydratase family.</text>
</comment>
<dbReference type="Proteomes" id="UP000251558">
    <property type="component" value="Unassembled WGS sequence"/>
</dbReference>
<dbReference type="AlphaFoldDB" id="A0A330HDM2"/>
<evidence type="ECO:0000256" key="7">
    <source>
        <dbReference type="ARBA" id="ARBA00023027"/>
    </source>
</evidence>
<keyword evidence="9 10" id="KW-0119">Carbohydrate metabolism</keyword>
<keyword evidence="8 10" id="KW-0413">Isomerase</keyword>
<dbReference type="EC" id="5.1.3.2" evidence="5 10"/>
<dbReference type="CDD" id="cd05247">
    <property type="entry name" value="UDP_G4E_1_SDR_e"/>
    <property type="match status" value="1"/>
</dbReference>
<evidence type="ECO:0000256" key="2">
    <source>
        <dbReference type="ARBA" id="ARBA00001911"/>
    </source>
</evidence>
<dbReference type="RefSeq" id="WP_112101138.1">
    <property type="nucleotide sequence ID" value="NZ_QMBP01000022.1"/>
</dbReference>
<feature type="region of interest" description="Disordered" evidence="11">
    <location>
        <begin position="335"/>
        <end position="375"/>
    </location>
</feature>
<comment type="subunit">
    <text evidence="10">Homodimer.</text>
</comment>
<keyword evidence="7 10" id="KW-0520">NAD</keyword>
<dbReference type="GO" id="GO:0003978">
    <property type="term" value="F:UDP-glucose 4-epimerase activity"/>
    <property type="evidence" value="ECO:0007669"/>
    <property type="project" value="UniProtKB-UniRule"/>
</dbReference>
<comment type="caution">
    <text evidence="13">The sequence shown here is derived from an EMBL/GenBank/DDBJ whole genome shotgun (WGS) entry which is preliminary data.</text>
</comment>
<evidence type="ECO:0000256" key="9">
    <source>
        <dbReference type="ARBA" id="ARBA00023277"/>
    </source>
</evidence>
<dbReference type="PANTHER" id="PTHR43725:SF53">
    <property type="entry name" value="UDP-ARABINOSE 4-EPIMERASE 1"/>
    <property type="match status" value="1"/>
</dbReference>
<evidence type="ECO:0000256" key="10">
    <source>
        <dbReference type="RuleBase" id="RU366046"/>
    </source>
</evidence>
<evidence type="ECO:0000256" key="3">
    <source>
        <dbReference type="ARBA" id="ARBA00004947"/>
    </source>
</evidence>
<evidence type="ECO:0000256" key="8">
    <source>
        <dbReference type="ARBA" id="ARBA00023235"/>
    </source>
</evidence>
<evidence type="ECO:0000256" key="4">
    <source>
        <dbReference type="ARBA" id="ARBA00007637"/>
    </source>
</evidence>
<organism evidence="13 14">
    <name type="scientific">Mesorhizobium hawassense</name>
    <dbReference type="NCBI Taxonomy" id="1209954"/>
    <lineage>
        <taxon>Bacteria</taxon>
        <taxon>Pseudomonadati</taxon>
        <taxon>Pseudomonadota</taxon>
        <taxon>Alphaproteobacteria</taxon>
        <taxon>Hyphomicrobiales</taxon>
        <taxon>Phyllobacteriaceae</taxon>
        <taxon>Mesorhizobium</taxon>
    </lineage>
</organism>
<evidence type="ECO:0000313" key="14">
    <source>
        <dbReference type="Proteomes" id="UP000251558"/>
    </source>
</evidence>
<proteinExistence type="inferred from homology"/>
<keyword evidence="14" id="KW-1185">Reference proteome</keyword>
<evidence type="ECO:0000256" key="1">
    <source>
        <dbReference type="ARBA" id="ARBA00000083"/>
    </source>
</evidence>
<dbReference type="Gene3D" id="3.40.50.720">
    <property type="entry name" value="NAD(P)-binding Rossmann-like Domain"/>
    <property type="match status" value="1"/>
</dbReference>
<dbReference type="PANTHER" id="PTHR43725">
    <property type="entry name" value="UDP-GLUCOSE 4-EPIMERASE"/>
    <property type="match status" value="1"/>
</dbReference>
<protein>
    <recommendedName>
        <fullName evidence="6 10">UDP-glucose 4-epimerase</fullName>
        <ecNumber evidence="5 10">5.1.3.2</ecNumber>
    </recommendedName>
</protein>
<gene>
    <name evidence="13" type="primary">galE</name>
    <name evidence="13" type="ORF">DPM33_30870</name>
</gene>
<dbReference type="UniPathway" id="UPA00214"/>
<dbReference type="OrthoDB" id="9801785at2"/>
<sequence>MTRRRILVTGGAGFIGSHTCKQLSAAGYLPVVYDNLSRGNEKSVAWGPLVVGDIRDRRTLQRAIAAHRPQAIIHFAALAYVGESVAEPADYYSVNVGGTIAVLDAARANGIDNIIFSSSCATYGMPRALPVRETSAQKPVSPYGRSKLMGEEIIKDYASAYGMKYAILRYFNACGADPEGELGEWHTPETHLIPRVLMAASGMIEAIEIFGTDYETADGTCVRDYIHVSDLARAHLKALLHLDAGGESLAVNLGTGRGISIKEILGAVERITSRAVPVVYKARRPGDPAGLFADPGLARRRLGFVAELSDIDTIVRTAAPFFGLAPVLRASGAPAAMPRAKRASRGANATTKRRPARPAVGPVSNVSGRGLAEVG</sequence>
<reference evidence="13 14" key="1">
    <citation type="submission" date="2018-07" db="EMBL/GenBank/DDBJ databases">
        <title>Diversity of Mesorhizobium strains in Brazil.</title>
        <authorList>
            <person name="Helene L.C.F."/>
            <person name="Dall'Agnol R."/>
            <person name="Delamuta J.R.M."/>
            <person name="Hungria M."/>
        </authorList>
    </citation>
    <scope>NUCLEOTIDE SEQUENCE [LARGE SCALE GENOMIC DNA]</scope>
    <source>
        <strain evidence="13 14">AC99b</strain>
    </source>
</reference>
<comment type="pathway">
    <text evidence="3 10">Carbohydrate metabolism; galactose metabolism.</text>
</comment>
<accession>A0A330HDM2</accession>
<evidence type="ECO:0000259" key="12">
    <source>
        <dbReference type="Pfam" id="PF01370"/>
    </source>
</evidence>
<dbReference type="InterPro" id="IPR001509">
    <property type="entry name" value="Epimerase_deHydtase"/>
</dbReference>
<comment type="catalytic activity">
    <reaction evidence="1 10">
        <text>UDP-alpha-D-glucose = UDP-alpha-D-galactose</text>
        <dbReference type="Rhea" id="RHEA:22168"/>
        <dbReference type="ChEBI" id="CHEBI:58885"/>
        <dbReference type="ChEBI" id="CHEBI:66914"/>
        <dbReference type="EC" id="5.1.3.2"/>
    </reaction>
</comment>
<dbReference type="GO" id="GO:0006012">
    <property type="term" value="P:galactose metabolic process"/>
    <property type="evidence" value="ECO:0007669"/>
    <property type="project" value="UniProtKB-UniPathway"/>
</dbReference>
<comment type="cofactor">
    <cofactor evidence="2 10">
        <name>NAD(+)</name>
        <dbReference type="ChEBI" id="CHEBI:57540"/>
    </cofactor>
</comment>
<dbReference type="Gene3D" id="3.90.25.10">
    <property type="entry name" value="UDP-galactose 4-epimerase, domain 1"/>
    <property type="match status" value="1"/>
</dbReference>
<dbReference type="EMBL" id="QMBP01000022">
    <property type="protein sequence ID" value="RAZ84659.1"/>
    <property type="molecule type" value="Genomic_DNA"/>
</dbReference>
<evidence type="ECO:0000313" key="13">
    <source>
        <dbReference type="EMBL" id="RAZ84659.1"/>
    </source>
</evidence>